<dbReference type="OrthoDB" id="17199at2759"/>
<gene>
    <name evidence="12" type="ORF">Fcan01_09766</name>
</gene>
<sequence length="168" mass="19642">MNIFKDMEANGKESTQPKKPCRACYDFKSWTKMQQNELGNKSTPSSNENQNPHPSAGCPLDKDELGRNTWGFLHTMAAYFPDTPTAREQKQMTYFMKLFSKYYPCDHCAEDFRRSIRESPPETTTRWGFSQWLCRMHNQVNKKLGKEEFDCNLVDQRWKDGWDDGSCG</sequence>
<dbReference type="OMA" id="TWMCEAH"/>
<evidence type="ECO:0000313" key="12">
    <source>
        <dbReference type="EMBL" id="OXA55219.1"/>
    </source>
</evidence>
<evidence type="ECO:0000256" key="9">
    <source>
        <dbReference type="RuleBase" id="RU371123"/>
    </source>
</evidence>
<dbReference type="FunFam" id="1.20.120.310:FF:000003">
    <property type="entry name" value="Sulfhydryl oxidase"/>
    <property type="match status" value="1"/>
</dbReference>
<dbReference type="GO" id="GO:0016971">
    <property type="term" value="F:flavin-dependent sulfhydryl oxidase activity"/>
    <property type="evidence" value="ECO:0007669"/>
    <property type="project" value="InterPro"/>
</dbReference>
<comment type="cofactor">
    <cofactor evidence="1 9">
        <name>FAD</name>
        <dbReference type="ChEBI" id="CHEBI:57692"/>
    </cofactor>
</comment>
<organism evidence="12 13">
    <name type="scientific">Folsomia candida</name>
    <name type="common">Springtail</name>
    <dbReference type="NCBI Taxonomy" id="158441"/>
    <lineage>
        <taxon>Eukaryota</taxon>
        <taxon>Metazoa</taxon>
        <taxon>Ecdysozoa</taxon>
        <taxon>Arthropoda</taxon>
        <taxon>Hexapoda</taxon>
        <taxon>Collembola</taxon>
        <taxon>Entomobryomorpha</taxon>
        <taxon>Isotomoidea</taxon>
        <taxon>Isotomidae</taxon>
        <taxon>Proisotominae</taxon>
        <taxon>Folsomia</taxon>
    </lineage>
</organism>
<comment type="caution">
    <text evidence="12">The sequence shown here is derived from an EMBL/GenBank/DDBJ whole genome shotgun (WGS) entry which is preliminary data.</text>
</comment>
<evidence type="ECO:0000256" key="3">
    <source>
        <dbReference type="ARBA" id="ARBA00022630"/>
    </source>
</evidence>
<evidence type="ECO:0000256" key="10">
    <source>
        <dbReference type="SAM" id="MobiDB-lite"/>
    </source>
</evidence>
<dbReference type="GO" id="GO:0005758">
    <property type="term" value="C:mitochondrial intermembrane space"/>
    <property type="evidence" value="ECO:0007669"/>
    <property type="project" value="UniProtKB-SubCell"/>
</dbReference>
<evidence type="ECO:0000259" key="11">
    <source>
        <dbReference type="PROSITE" id="PS51324"/>
    </source>
</evidence>
<feature type="region of interest" description="Disordered" evidence="10">
    <location>
        <begin position="1"/>
        <end position="20"/>
    </location>
</feature>
<dbReference type="Pfam" id="PF04777">
    <property type="entry name" value="Evr1_Alr"/>
    <property type="match status" value="1"/>
</dbReference>
<evidence type="ECO:0000256" key="8">
    <source>
        <dbReference type="ARBA" id="ARBA00048864"/>
    </source>
</evidence>
<keyword evidence="4 9" id="KW-0274">FAD</keyword>
<comment type="subcellular location">
    <subcellularLocation>
        <location evidence="2">Mitochondrion intermembrane space</location>
    </subcellularLocation>
</comment>
<dbReference type="EC" id="1.8.3.2" evidence="9"/>
<dbReference type="PANTHER" id="PTHR12645">
    <property type="entry name" value="ALR/ERV"/>
    <property type="match status" value="1"/>
</dbReference>
<dbReference type="PANTHER" id="PTHR12645:SF0">
    <property type="entry name" value="FAD-LINKED SULFHYDRYL OXIDASE ALR"/>
    <property type="match status" value="1"/>
</dbReference>
<dbReference type="InterPro" id="IPR039799">
    <property type="entry name" value="ALR/ERV"/>
</dbReference>
<dbReference type="Proteomes" id="UP000198287">
    <property type="component" value="Unassembled WGS sequence"/>
</dbReference>
<dbReference type="PROSITE" id="PS51324">
    <property type="entry name" value="ERV_ALR"/>
    <property type="match status" value="1"/>
</dbReference>
<dbReference type="SUPFAM" id="SSF69000">
    <property type="entry name" value="FAD-dependent thiol oxidase"/>
    <property type="match status" value="1"/>
</dbReference>
<evidence type="ECO:0000256" key="5">
    <source>
        <dbReference type="ARBA" id="ARBA00023002"/>
    </source>
</evidence>
<dbReference type="InterPro" id="IPR017905">
    <property type="entry name" value="ERV/ALR_sulphydryl_oxidase"/>
</dbReference>
<feature type="region of interest" description="Disordered" evidence="10">
    <location>
        <begin position="35"/>
        <end position="60"/>
    </location>
</feature>
<dbReference type="InterPro" id="IPR036774">
    <property type="entry name" value="ERV/ALR_sulphydryl_oxid_sf"/>
</dbReference>
<name>A0A226ECQ1_FOLCA</name>
<dbReference type="Gene3D" id="1.20.120.310">
    <property type="entry name" value="ERV/ALR sulfhydryl oxidase domain"/>
    <property type="match status" value="1"/>
</dbReference>
<reference evidence="12 13" key="1">
    <citation type="submission" date="2015-12" db="EMBL/GenBank/DDBJ databases">
        <title>The genome of Folsomia candida.</title>
        <authorList>
            <person name="Faddeeva A."/>
            <person name="Derks M.F."/>
            <person name="Anvar Y."/>
            <person name="Smit S."/>
            <person name="Van Straalen N."/>
            <person name="Roelofs D."/>
        </authorList>
    </citation>
    <scope>NUCLEOTIDE SEQUENCE [LARGE SCALE GENOMIC DNA]</scope>
    <source>
        <strain evidence="12 13">VU population</strain>
        <tissue evidence="12">Whole body</tissue>
    </source>
</reference>
<evidence type="ECO:0000256" key="7">
    <source>
        <dbReference type="ARBA" id="ARBA00023157"/>
    </source>
</evidence>
<keyword evidence="7" id="KW-1015">Disulfide bond</keyword>
<feature type="domain" description="ERV/ALR sulfhydryl oxidase" evidence="11">
    <location>
        <begin position="58"/>
        <end position="158"/>
    </location>
</feature>
<evidence type="ECO:0000256" key="4">
    <source>
        <dbReference type="ARBA" id="ARBA00022827"/>
    </source>
</evidence>
<dbReference type="EMBL" id="LNIX01000004">
    <property type="protein sequence ID" value="OXA55219.1"/>
    <property type="molecule type" value="Genomic_DNA"/>
</dbReference>
<dbReference type="GO" id="GO:0050660">
    <property type="term" value="F:flavin adenine dinucleotide binding"/>
    <property type="evidence" value="ECO:0007669"/>
    <property type="project" value="TreeGrafter"/>
</dbReference>
<keyword evidence="5 9" id="KW-0560">Oxidoreductase</keyword>
<dbReference type="STRING" id="158441.A0A226ECQ1"/>
<keyword evidence="13" id="KW-1185">Reference proteome</keyword>
<accession>A0A226ECQ1</accession>
<evidence type="ECO:0000256" key="1">
    <source>
        <dbReference type="ARBA" id="ARBA00001974"/>
    </source>
</evidence>
<feature type="compositionally biased region" description="Basic and acidic residues" evidence="10">
    <location>
        <begin position="1"/>
        <end position="11"/>
    </location>
</feature>
<keyword evidence="3 9" id="KW-0285">Flavoprotein</keyword>
<comment type="catalytic activity">
    <reaction evidence="8 9">
        <text>2 R'C(R)SH + O2 = R'C(R)S-S(R)CR' + H2O2</text>
        <dbReference type="Rhea" id="RHEA:17357"/>
        <dbReference type="ChEBI" id="CHEBI:15379"/>
        <dbReference type="ChEBI" id="CHEBI:16240"/>
        <dbReference type="ChEBI" id="CHEBI:16520"/>
        <dbReference type="ChEBI" id="CHEBI:17412"/>
        <dbReference type="EC" id="1.8.3.2"/>
    </reaction>
</comment>
<feature type="compositionally biased region" description="Polar residues" evidence="10">
    <location>
        <begin position="35"/>
        <end position="53"/>
    </location>
</feature>
<protein>
    <recommendedName>
        <fullName evidence="9">Sulfhydryl oxidase</fullName>
        <ecNumber evidence="9">1.8.3.2</ecNumber>
    </recommendedName>
</protein>
<keyword evidence="6" id="KW-0496">Mitochondrion</keyword>
<evidence type="ECO:0000256" key="6">
    <source>
        <dbReference type="ARBA" id="ARBA00023128"/>
    </source>
</evidence>
<evidence type="ECO:0000313" key="13">
    <source>
        <dbReference type="Proteomes" id="UP000198287"/>
    </source>
</evidence>
<dbReference type="AlphaFoldDB" id="A0A226ECQ1"/>
<proteinExistence type="predicted"/>
<evidence type="ECO:0000256" key="2">
    <source>
        <dbReference type="ARBA" id="ARBA00004569"/>
    </source>
</evidence>